<evidence type="ECO:0000256" key="11">
    <source>
        <dbReference type="ARBA" id="ARBA00065398"/>
    </source>
</evidence>
<evidence type="ECO:0000256" key="14">
    <source>
        <dbReference type="SAM" id="MobiDB-lite"/>
    </source>
</evidence>
<evidence type="ECO:0000256" key="6">
    <source>
        <dbReference type="ARBA" id="ARBA00022771"/>
    </source>
</evidence>
<dbReference type="OrthoDB" id="24683at2759"/>
<dbReference type="SUPFAM" id="SSF57667">
    <property type="entry name" value="beta-beta-alpha zinc fingers"/>
    <property type="match status" value="1"/>
</dbReference>
<feature type="region of interest" description="Disordered" evidence="14">
    <location>
        <begin position="1"/>
        <end position="22"/>
    </location>
</feature>
<dbReference type="GO" id="GO:0042254">
    <property type="term" value="P:ribosome biogenesis"/>
    <property type="evidence" value="ECO:0007669"/>
    <property type="project" value="UniProtKB-KW"/>
</dbReference>
<dbReference type="PANTHER" id="PTHR46095:SF1">
    <property type="entry name" value="ZINC FINGER PROTEIN 593"/>
    <property type="match status" value="1"/>
</dbReference>
<comment type="subcellular location">
    <subcellularLocation>
        <location evidence="2">Cytoplasm</location>
    </subcellularLocation>
    <subcellularLocation>
        <location evidence="1">Nucleus</location>
    </subcellularLocation>
</comment>
<reference evidence="17" key="2">
    <citation type="submission" date="2020-08" db="EMBL/GenBank/DDBJ databases">
        <authorList>
            <person name="Kikuchi T."/>
        </authorList>
    </citation>
    <scope>NUCLEOTIDE SEQUENCE</scope>
    <source>
        <strain evidence="16">Ka4C1</strain>
    </source>
</reference>
<keyword evidence="7" id="KW-0862">Zinc</keyword>
<dbReference type="Pfam" id="PF12171">
    <property type="entry name" value="zf-C2H2_jaz"/>
    <property type="match status" value="1"/>
</dbReference>
<dbReference type="GO" id="GO:0043021">
    <property type="term" value="F:ribonucleoprotein complex binding"/>
    <property type="evidence" value="ECO:0007669"/>
    <property type="project" value="UniProtKB-ARBA"/>
</dbReference>
<evidence type="ECO:0000256" key="13">
    <source>
        <dbReference type="PROSITE-ProRule" id="PRU00042"/>
    </source>
</evidence>
<keyword evidence="5" id="KW-0479">Metal-binding</keyword>
<evidence type="ECO:0000313" key="16">
    <source>
        <dbReference type="EMBL" id="CAD5226771.1"/>
    </source>
</evidence>
<dbReference type="PANTHER" id="PTHR46095">
    <property type="entry name" value="ZINC FINGER PROTEIN 593"/>
    <property type="match status" value="1"/>
</dbReference>
<dbReference type="eggNOG" id="KOG3408">
    <property type="taxonomic scope" value="Eukaryota"/>
</dbReference>
<keyword evidence="6 13" id="KW-0863">Zinc-finger</keyword>
<evidence type="ECO:0000313" key="19">
    <source>
        <dbReference type="Proteomes" id="UP000659654"/>
    </source>
</evidence>
<reference evidence="20" key="1">
    <citation type="submission" date="2016-11" db="UniProtKB">
        <authorList>
            <consortium name="WormBaseParasite"/>
        </authorList>
    </citation>
    <scope>IDENTIFICATION</scope>
</reference>
<comment type="function">
    <text evidence="10">Involved in pre-60S ribosomal particles maturation by promoting the nuclear export of the 60S ribosome.</text>
</comment>
<evidence type="ECO:0000313" key="20">
    <source>
        <dbReference type="WBParaSite" id="BXY_0750900.1"/>
    </source>
</evidence>
<evidence type="ECO:0000256" key="7">
    <source>
        <dbReference type="ARBA" id="ARBA00022833"/>
    </source>
</evidence>
<dbReference type="PROSITE" id="PS50157">
    <property type="entry name" value="ZINC_FINGER_C2H2_2"/>
    <property type="match status" value="1"/>
</dbReference>
<dbReference type="FunFam" id="3.30.160.60:FF:000299">
    <property type="entry name" value="Zinc finger protein 593"/>
    <property type="match status" value="1"/>
</dbReference>
<evidence type="ECO:0000256" key="2">
    <source>
        <dbReference type="ARBA" id="ARBA00004496"/>
    </source>
</evidence>
<dbReference type="Proteomes" id="UP000659654">
    <property type="component" value="Unassembled WGS sequence"/>
</dbReference>
<evidence type="ECO:0000256" key="9">
    <source>
        <dbReference type="ARBA" id="ARBA00038064"/>
    </source>
</evidence>
<evidence type="ECO:0000259" key="15">
    <source>
        <dbReference type="PROSITE" id="PS50157"/>
    </source>
</evidence>
<dbReference type="AlphaFoldDB" id="A0A1I7S3C8"/>
<comment type="subunit">
    <text evidence="11">Associates with pre-60S ribosomal particles; released from the pre-60S particle very early in the cytoplasm.</text>
</comment>
<dbReference type="InterPro" id="IPR013087">
    <property type="entry name" value="Znf_C2H2_type"/>
</dbReference>
<evidence type="ECO:0000313" key="18">
    <source>
        <dbReference type="Proteomes" id="UP000095284"/>
    </source>
</evidence>
<comment type="similarity">
    <text evidence="9">Belongs to the ZNF593/BUD20 C2H2-type zinc-finger protein family.</text>
</comment>
<evidence type="ECO:0000256" key="1">
    <source>
        <dbReference type="ARBA" id="ARBA00004123"/>
    </source>
</evidence>
<evidence type="ECO:0000256" key="10">
    <source>
        <dbReference type="ARBA" id="ARBA00057732"/>
    </source>
</evidence>
<dbReference type="GO" id="GO:0005634">
    <property type="term" value="C:nucleus"/>
    <property type="evidence" value="ECO:0007669"/>
    <property type="project" value="UniProtKB-SubCell"/>
</dbReference>
<dbReference type="GO" id="GO:0005737">
    <property type="term" value="C:cytoplasm"/>
    <property type="evidence" value="ECO:0007669"/>
    <property type="project" value="UniProtKB-SubCell"/>
</dbReference>
<dbReference type="EMBL" id="CAJFDI010000004">
    <property type="protein sequence ID" value="CAD5226771.1"/>
    <property type="molecule type" value="Genomic_DNA"/>
</dbReference>
<evidence type="ECO:0000256" key="3">
    <source>
        <dbReference type="ARBA" id="ARBA00022490"/>
    </source>
</evidence>
<keyword evidence="8" id="KW-0539">Nucleus</keyword>
<evidence type="ECO:0000256" key="12">
    <source>
        <dbReference type="ARBA" id="ARBA00068297"/>
    </source>
</evidence>
<organism evidence="18 20">
    <name type="scientific">Bursaphelenchus xylophilus</name>
    <name type="common">Pinewood nematode worm</name>
    <name type="synonym">Aphelenchoides xylophilus</name>
    <dbReference type="NCBI Taxonomy" id="6326"/>
    <lineage>
        <taxon>Eukaryota</taxon>
        <taxon>Metazoa</taxon>
        <taxon>Ecdysozoa</taxon>
        <taxon>Nematoda</taxon>
        <taxon>Chromadorea</taxon>
        <taxon>Rhabditida</taxon>
        <taxon>Tylenchina</taxon>
        <taxon>Tylenchomorpha</taxon>
        <taxon>Aphelenchoidea</taxon>
        <taxon>Aphelenchoididae</taxon>
        <taxon>Bursaphelenchus</taxon>
    </lineage>
</organism>
<sequence length="98" mass="11185">MPKKHSLSNKVRKRKAKDLDQIHDDLKPEKAVKLNNQEIDLDVAGDAQHYCIECSRYFIDGHTLLKHKKTKVHKNQVKRLKDPPYTQKEADAAGGLGV</sequence>
<dbReference type="EMBL" id="CAJFCV020000004">
    <property type="protein sequence ID" value="CAG9116218.1"/>
    <property type="molecule type" value="Genomic_DNA"/>
</dbReference>
<dbReference type="Proteomes" id="UP000095284">
    <property type="component" value="Unplaced"/>
</dbReference>
<evidence type="ECO:0000256" key="4">
    <source>
        <dbReference type="ARBA" id="ARBA00022517"/>
    </source>
</evidence>
<accession>A0A1I7S3C8</accession>
<keyword evidence="4" id="KW-0690">Ribosome biogenesis</keyword>
<name>A0A1I7S3C8_BURXY</name>
<evidence type="ECO:0000313" key="17">
    <source>
        <dbReference type="EMBL" id="CAG9116218.1"/>
    </source>
</evidence>
<evidence type="ECO:0000256" key="5">
    <source>
        <dbReference type="ARBA" id="ARBA00022723"/>
    </source>
</evidence>
<feature type="domain" description="C2H2-type" evidence="15">
    <location>
        <begin position="49"/>
        <end position="78"/>
    </location>
</feature>
<dbReference type="InterPro" id="IPR022755">
    <property type="entry name" value="Znf_C2H2_jaz"/>
</dbReference>
<evidence type="ECO:0000256" key="8">
    <source>
        <dbReference type="ARBA" id="ARBA00023242"/>
    </source>
</evidence>
<proteinExistence type="inferred from homology"/>
<dbReference type="WBParaSite" id="BXY_0750900.1">
    <property type="protein sequence ID" value="BXY_0750900.1"/>
    <property type="gene ID" value="BXY_0750900"/>
</dbReference>
<dbReference type="SMR" id="A0A1I7S3C8"/>
<dbReference type="InterPro" id="IPR051879">
    <property type="entry name" value="C2H2-ZF_Maturation_Protein"/>
</dbReference>
<dbReference type="GO" id="GO:0008270">
    <property type="term" value="F:zinc ion binding"/>
    <property type="evidence" value="ECO:0007669"/>
    <property type="project" value="UniProtKB-KW"/>
</dbReference>
<protein>
    <recommendedName>
        <fullName evidence="12">Zinc finger protein 593 homolog</fullName>
    </recommendedName>
</protein>
<keyword evidence="19" id="KW-1185">Reference proteome</keyword>
<gene>
    <name evidence="16" type="ORF">BXYJ_LOCUS9316</name>
</gene>
<dbReference type="Proteomes" id="UP000582659">
    <property type="component" value="Unassembled WGS sequence"/>
</dbReference>
<keyword evidence="3" id="KW-0963">Cytoplasm</keyword>
<dbReference type="Gene3D" id="3.30.160.60">
    <property type="entry name" value="Classic Zinc Finger"/>
    <property type="match status" value="1"/>
</dbReference>
<feature type="compositionally biased region" description="Basic residues" evidence="14">
    <location>
        <begin position="1"/>
        <end position="16"/>
    </location>
</feature>
<dbReference type="PROSITE" id="PS00028">
    <property type="entry name" value="ZINC_FINGER_C2H2_1"/>
    <property type="match status" value="1"/>
</dbReference>
<dbReference type="InterPro" id="IPR036236">
    <property type="entry name" value="Znf_C2H2_sf"/>
</dbReference>